<dbReference type="InterPro" id="IPR036291">
    <property type="entry name" value="NAD(P)-bd_dom_sf"/>
</dbReference>
<sequence>MEPATTYKNKALWLTSFSKAPSIVDRPVPEASTGSIVIRVLAAGVLPYTHLVHTGQIPQLNLRLPLVPNPCAVGLICATGPDAVRVQNGDLVYFDGTARGRDDPEVVVMPGHHGGEGSRGLMLSEGEWRDGSLQQYQKVPLESVHVLDKARLLGELGYSPVDLQTVSFFCVVGGAIMQGADLRPAETIIIGPSGGTFSGIAVEMSLALGANVVALGRNEAKLADMKKRLQCPGRFSYVVMTGDRDADQAAILKQTPNGAGADVYNDWTPSWVNQSPYLLAGAQSLKKRGRVILSGGTMSEVIGVPYQLVVGRELRILGSFMSSRDTVRKVIRMVEQGMLNVGARSGSEVSVFSLDQHEEAIAHSSEQSGWRKYTVITPNPY</sequence>
<proteinExistence type="predicted"/>
<dbReference type="SUPFAM" id="SSF51735">
    <property type="entry name" value="NAD(P)-binding Rossmann-fold domains"/>
    <property type="match status" value="1"/>
</dbReference>
<organism evidence="3 4">
    <name type="scientific">Bionectria ochroleuca</name>
    <name type="common">Gliocladium roseum</name>
    <dbReference type="NCBI Taxonomy" id="29856"/>
    <lineage>
        <taxon>Eukaryota</taxon>
        <taxon>Fungi</taxon>
        <taxon>Dikarya</taxon>
        <taxon>Ascomycota</taxon>
        <taxon>Pezizomycotina</taxon>
        <taxon>Sordariomycetes</taxon>
        <taxon>Hypocreomycetidae</taxon>
        <taxon>Hypocreales</taxon>
        <taxon>Bionectriaceae</taxon>
        <taxon>Clonostachys</taxon>
    </lineage>
</organism>
<dbReference type="Gene3D" id="3.90.180.10">
    <property type="entry name" value="Medium-chain alcohol dehydrogenases, catalytic domain"/>
    <property type="match status" value="1"/>
</dbReference>
<dbReference type="Pfam" id="PF00107">
    <property type="entry name" value="ADH_zinc_N"/>
    <property type="match status" value="1"/>
</dbReference>
<name>A0ABY6U0R1_BIOOC</name>
<keyword evidence="4" id="KW-1185">Reference proteome</keyword>
<dbReference type="EMBL" id="CABFNS010000708">
    <property type="protein sequence ID" value="VUC23492.1"/>
    <property type="molecule type" value="Genomic_DNA"/>
</dbReference>
<dbReference type="InterPro" id="IPR050129">
    <property type="entry name" value="Zn_alcohol_dh"/>
</dbReference>
<feature type="domain" description="Alcohol dehydrogenase-like C-terminal" evidence="2">
    <location>
        <begin position="200"/>
        <end position="335"/>
    </location>
</feature>
<dbReference type="PANTHER" id="PTHR43401:SF2">
    <property type="entry name" value="L-THREONINE 3-DEHYDROGENASE"/>
    <property type="match status" value="1"/>
</dbReference>
<evidence type="ECO:0000259" key="2">
    <source>
        <dbReference type="Pfam" id="PF00107"/>
    </source>
</evidence>
<keyword evidence="1" id="KW-0560">Oxidoreductase</keyword>
<gene>
    <name evidence="3" type="ORF">CLO192961_LOCUS118758</name>
</gene>
<dbReference type="SUPFAM" id="SSF50129">
    <property type="entry name" value="GroES-like"/>
    <property type="match status" value="1"/>
</dbReference>
<dbReference type="InterPro" id="IPR013149">
    <property type="entry name" value="ADH-like_C"/>
</dbReference>
<dbReference type="PANTHER" id="PTHR43401">
    <property type="entry name" value="L-THREONINE 3-DEHYDROGENASE"/>
    <property type="match status" value="1"/>
</dbReference>
<dbReference type="Gene3D" id="3.40.50.720">
    <property type="entry name" value="NAD(P)-binding Rossmann-like Domain"/>
    <property type="match status" value="1"/>
</dbReference>
<dbReference type="InterPro" id="IPR011032">
    <property type="entry name" value="GroES-like_sf"/>
</dbReference>
<protein>
    <recommendedName>
        <fullName evidence="2">Alcohol dehydrogenase-like C-terminal domain-containing protein</fullName>
    </recommendedName>
</protein>
<evidence type="ECO:0000313" key="3">
    <source>
        <dbReference type="EMBL" id="VUC23492.1"/>
    </source>
</evidence>
<evidence type="ECO:0000313" key="4">
    <source>
        <dbReference type="Proteomes" id="UP000766486"/>
    </source>
</evidence>
<accession>A0ABY6U0R1</accession>
<dbReference type="Proteomes" id="UP000766486">
    <property type="component" value="Unassembled WGS sequence"/>
</dbReference>
<reference evidence="3 4" key="1">
    <citation type="submission" date="2019-06" db="EMBL/GenBank/DDBJ databases">
        <authorList>
            <person name="Broberg M."/>
        </authorList>
    </citation>
    <scope>NUCLEOTIDE SEQUENCE [LARGE SCALE GENOMIC DNA]</scope>
</reference>
<comment type="caution">
    <text evidence="3">The sequence shown here is derived from an EMBL/GenBank/DDBJ whole genome shotgun (WGS) entry which is preliminary data.</text>
</comment>
<evidence type="ECO:0000256" key="1">
    <source>
        <dbReference type="ARBA" id="ARBA00023002"/>
    </source>
</evidence>